<dbReference type="InterPro" id="IPR001119">
    <property type="entry name" value="SLH_dom"/>
</dbReference>
<reference evidence="3" key="1">
    <citation type="journal article" date="2019" name="Int. J. Syst. Evol. Microbiol.">
        <title>The Global Catalogue of Microorganisms (GCM) 10K type strain sequencing project: providing services to taxonomists for standard genome sequencing and annotation.</title>
        <authorList>
            <consortium name="The Broad Institute Genomics Platform"/>
            <consortium name="The Broad Institute Genome Sequencing Center for Infectious Disease"/>
            <person name="Wu L."/>
            <person name="Ma J."/>
        </authorList>
    </citation>
    <scope>NUCLEOTIDE SEQUENCE [LARGE SCALE GENOMIC DNA]</scope>
    <source>
        <strain evidence="3">CGMCC 1.12769</strain>
    </source>
</reference>
<keyword evidence="3" id="KW-1185">Reference proteome</keyword>
<sequence length="55" mass="5926">MLMNTLKLQGEGASLAFTDTAKIGAWAQKAVTQAVSADIISGYPDDSFRPNLPKW</sequence>
<proteinExistence type="predicted"/>
<evidence type="ECO:0000259" key="1">
    <source>
        <dbReference type="PROSITE" id="PS51272"/>
    </source>
</evidence>
<dbReference type="EMBL" id="BMFT01000001">
    <property type="protein sequence ID" value="GGH18556.1"/>
    <property type="molecule type" value="Genomic_DNA"/>
</dbReference>
<organism evidence="2 3">
    <name type="scientific">Paenibacillus segetis</name>
    <dbReference type="NCBI Taxonomy" id="1325360"/>
    <lineage>
        <taxon>Bacteria</taxon>
        <taxon>Bacillati</taxon>
        <taxon>Bacillota</taxon>
        <taxon>Bacilli</taxon>
        <taxon>Bacillales</taxon>
        <taxon>Paenibacillaceae</taxon>
        <taxon>Paenibacillus</taxon>
    </lineage>
</organism>
<comment type="caution">
    <text evidence="2">The sequence shown here is derived from an EMBL/GenBank/DDBJ whole genome shotgun (WGS) entry which is preliminary data.</text>
</comment>
<feature type="domain" description="SLH" evidence="1">
    <location>
        <begin position="14"/>
        <end position="55"/>
    </location>
</feature>
<dbReference type="RefSeq" id="WP_229753289.1">
    <property type="nucleotide sequence ID" value="NZ_BMFT01000001.1"/>
</dbReference>
<dbReference type="PROSITE" id="PS51272">
    <property type="entry name" value="SLH"/>
    <property type="match status" value="1"/>
</dbReference>
<evidence type="ECO:0000313" key="3">
    <source>
        <dbReference type="Proteomes" id="UP000659344"/>
    </source>
</evidence>
<dbReference type="Pfam" id="PF00395">
    <property type="entry name" value="SLH"/>
    <property type="match status" value="1"/>
</dbReference>
<gene>
    <name evidence="2" type="ORF">GCM10008013_14590</name>
</gene>
<name>A0ABQ1YBH2_9BACL</name>
<dbReference type="Proteomes" id="UP000659344">
    <property type="component" value="Unassembled WGS sequence"/>
</dbReference>
<accession>A0ABQ1YBH2</accession>
<evidence type="ECO:0000313" key="2">
    <source>
        <dbReference type="EMBL" id="GGH18556.1"/>
    </source>
</evidence>
<protein>
    <recommendedName>
        <fullName evidence="1">SLH domain-containing protein</fullName>
    </recommendedName>
</protein>